<evidence type="ECO:0000256" key="2">
    <source>
        <dbReference type="SAM" id="Phobius"/>
    </source>
</evidence>
<feature type="compositionally biased region" description="Polar residues" evidence="1">
    <location>
        <begin position="78"/>
        <end position="87"/>
    </location>
</feature>
<protein>
    <submittedName>
        <fullName evidence="3">Uncharacterized protein</fullName>
    </submittedName>
</protein>
<comment type="caution">
    <text evidence="3">The sequence shown here is derived from an EMBL/GenBank/DDBJ whole genome shotgun (WGS) entry which is preliminary data.</text>
</comment>
<evidence type="ECO:0000313" key="3">
    <source>
        <dbReference type="EMBL" id="KAH1175369.1"/>
    </source>
</evidence>
<evidence type="ECO:0000256" key="1">
    <source>
        <dbReference type="SAM" id="MobiDB-lite"/>
    </source>
</evidence>
<feature type="region of interest" description="Disordered" evidence="1">
    <location>
        <begin position="73"/>
        <end position="109"/>
    </location>
</feature>
<name>A0A9D3X7L6_9SAUR</name>
<keyword evidence="4" id="KW-1185">Reference proteome</keyword>
<organism evidence="3 4">
    <name type="scientific">Mauremys mutica</name>
    <name type="common">yellowpond turtle</name>
    <dbReference type="NCBI Taxonomy" id="74926"/>
    <lineage>
        <taxon>Eukaryota</taxon>
        <taxon>Metazoa</taxon>
        <taxon>Chordata</taxon>
        <taxon>Craniata</taxon>
        <taxon>Vertebrata</taxon>
        <taxon>Euteleostomi</taxon>
        <taxon>Archelosauria</taxon>
        <taxon>Testudinata</taxon>
        <taxon>Testudines</taxon>
        <taxon>Cryptodira</taxon>
        <taxon>Durocryptodira</taxon>
        <taxon>Testudinoidea</taxon>
        <taxon>Geoemydidae</taxon>
        <taxon>Geoemydinae</taxon>
        <taxon>Mauremys</taxon>
    </lineage>
</organism>
<reference evidence="3" key="1">
    <citation type="submission" date="2021-09" db="EMBL/GenBank/DDBJ databases">
        <title>The genome of Mauremys mutica provides insights into the evolution of semi-aquatic lifestyle.</title>
        <authorList>
            <person name="Gong S."/>
            <person name="Gao Y."/>
        </authorList>
    </citation>
    <scope>NUCLEOTIDE SEQUENCE</scope>
    <source>
        <strain evidence="3">MM-2020</strain>
        <tissue evidence="3">Muscle</tissue>
    </source>
</reference>
<accession>A0A9D3X7L6</accession>
<dbReference type="EMBL" id="JAHDVG010000477">
    <property type="protein sequence ID" value="KAH1175369.1"/>
    <property type="molecule type" value="Genomic_DNA"/>
</dbReference>
<dbReference type="AlphaFoldDB" id="A0A9D3X7L6"/>
<dbReference type="Proteomes" id="UP000827986">
    <property type="component" value="Unassembled WGS sequence"/>
</dbReference>
<feature type="compositionally biased region" description="Polar residues" evidence="1">
    <location>
        <begin position="100"/>
        <end position="109"/>
    </location>
</feature>
<keyword evidence="2" id="KW-0472">Membrane</keyword>
<gene>
    <name evidence="3" type="ORF">KIL84_008243</name>
</gene>
<proteinExistence type="predicted"/>
<keyword evidence="2" id="KW-0812">Transmembrane</keyword>
<evidence type="ECO:0000313" key="4">
    <source>
        <dbReference type="Proteomes" id="UP000827986"/>
    </source>
</evidence>
<feature type="transmembrane region" description="Helical" evidence="2">
    <location>
        <begin position="9"/>
        <end position="30"/>
    </location>
</feature>
<keyword evidence="2" id="KW-1133">Transmembrane helix</keyword>
<sequence length="109" mass="12210">MLGRETTDIVYVVAQSALLLLSIHTAFFPFNHIHASASSFPLPAQLKHLPNTHTTNMSHMVSKKLQLGLFRGRKRSNNQETQGSNKVNKILYTHPPETSLIPQLNPNPE</sequence>